<dbReference type="Gene3D" id="1.10.533.10">
    <property type="entry name" value="Death Domain, Fas"/>
    <property type="match status" value="1"/>
</dbReference>
<feature type="compositionally biased region" description="Pro residues" evidence="6">
    <location>
        <begin position="216"/>
        <end position="226"/>
    </location>
</feature>
<keyword evidence="1" id="KW-1017">Isopeptide bond</keyword>
<dbReference type="EMBL" id="JAUPFM010000016">
    <property type="protein sequence ID" value="KAK2826712.1"/>
    <property type="molecule type" value="Genomic_DNA"/>
</dbReference>
<feature type="compositionally biased region" description="Polar residues" evidence="6">
    <location>
        <begin position="16"/>
        <end position="29"/>
    </location>
</feature>
<feature type="compositionally biased region" description="Low complexity" evidence="6">
    <location>
        <begin position="329"/>
        <end position="342"/>
    </location>
</feature>
<feature type="compositionally biased region" description="Polar residues" evidence="6">
    <location>
        <begin position="381"/>
        <end position="391"/>
    </location>
</feature>
<evidence type="ECO:0000256" key="5">
    <source>
        <dbReference type="ARBA" id="ARBA00022859"/>
    </source>
</evidence>
<name>A0AA88LYM7_CHASR</name>
<keyword evidence="5" id="KW-0391">Immunity</keyword>
<feature type="compositionally biased region" description="Polar residues" evidence="6">
    <location>
        <begin position="343"/>
        <end position="357"/>
    </location>
</feature>
<evidence type="ECO:0000256" key="2">
    <source>
        <dbReference type="ARBA" id="ARBA00022553"/>
    </source>
</evidence>
<feature type="region of interest" description="Disordered" evidence="6">
    <location>
        <begin position="142"/>
        <end position="358"/>
    </location>
</feature>
<evidence type="ECO:0000313" key="9">
    <source>
        <dbReference type="Proteomes" id="UP001187415"/>
    </source>
</evidence>
<feature type="compositionally biased region" description="Polar residues" evidence="6">
    <location>
        <begin position="282"/>
        <end position="296"/>
    </location>
</feature>
<proteinExistence type="predicted"/>
<evidence type="ECO:0000256" key="6">
    <source>
        <dbReference type="SAM" id="MobiDB-lite"/>
    </source>
</evidence>
<evidence type="ECO:0000313" key="8">
    <source>
        <dbReference type="EMBL" id="KAK2826712.1"/>
    </source>
</evidence>
<evidence type="ECO:0000256" key="4">
    <source>
        <dbReference type="ARBA" id="ARBA00022843"/>
    </source>
</evidence>
<dbReference type="Pfam" id="PF16739">
    <property type="entry name" value="CARD_2"/>
    <property type="match status" value="1"/>
</dbReference>
<feature type="region of interest" description="Disordered" evidence="6">
    <location>
        <begin position="16"/>
        <end position="36"/>
    </location>
</feature>
<protein>
    <recommendedName>
        <fullName evidence="7">Caspase recruitment domain-containing protein</fullName>
    </recommendedName>
</protein>
<feature type="compositionally biased region" description="Low complexity" evidence="6">
    <location>
        <begin position="311"/>
        <end position="321"/>
    </location>
</feature>
<evidence type="ECO:0000259" key="7">
    <source>
        <dbReference type="Pfam" id="PF16739"/>
    </source>
</evidence>
<sequence length="476" mass="50594">MTDLMVFNQALNSNSSHIQAKTGKRSQLPSAEGSKSRKMAFASEKLSKGYLRRIMPTIVTKVKVREIIIHLPCLTDHDRETIEAKRETNGNYDGMVLLLQCLKRRENWPEQLIEALEACEQPTLAAEIRAEYNALRGIKNSNPSSPSATVVSAHVHPPPTASHPSIPESGGNSLGIVAPPVEASAPPEPAAHTSPSEAPVQPQATQSSVAQFPKAASPPEPLPEPTQPAQNEEAPLSPTPPPSPETLHTPPPPPQREVNTHQEPEENSESDIHDITGVTRYQLGSGNSEAQVNPLVTPSPRRPVEQCETDTQSVQTSTTVTEVRPPMSPSSTQTSSDVTDSSFITLTPKTPPVQDTTPPVEKVFAPVLETEGTSAPPAAQVPNSKPQTNVKPTASQLPVAAVVGASLLDDNSVCMSKPGQLISIQPQSHDNPTMPATNALVEPYSGDSARLEMSGAAPDTVSSAAFLHALLSAPRP</sequence>
<feature type="compositionally biased region" description="Low complexity" evidence="6">
    <location>
        <begin position="178"/>
        <end position="199"/>
    </location>
</feature>
<feature type="compositionally biased region" description="Basic and acidic residues" evidence="6">
    <location>
        <begin position="258"/>
        <end position="274"/>
    </location>
</feature>
<feature type="region of interest" description="Disordered" evidence="6">
    <location>
        <begin position="372"/>
        <end position="391"/>
    </location>
</feature>
<dbReference type="InterPro" id="IPR031964">
    <property type="entry name" value="CARD_dom"/>
</dbReference>
<keyword evidence="2" id="KW-0597">Phosphoprotein</keyword>
<reference evidence="8" key="1">
    <citation type="submission" date="2023-07" db="EMBL/GenBank/DDBJ databases">
        <title>Chromosome-level Genome Assembly of Striped Snakehead (Channa striata).</title>
        <authorList>
            <person name="Liu H."/>
        </authorList>
    </citation>
    <scope>NUCLEOTIDE SEQUENCE</scope>
    <source>
        <strain evidence="8">Gz</strain>
        <tissue evidence="8">Muscle</tissue>
    </source>
</reference>
<evidence type="ECO:0000256" key="1">
    <source>
        <dbReference type="ARBA" id="ARBA00022499"/>
    </source>
</evidence>
<keyword evidence="4" id="KW-0832">Ubl conjugation</keyword>
<evidence type="ECO:0000256" key="3">
    <source>
        <dbReference type="ARBA" id="ARBA00022588"/>
    </source>
</evidence>
<feature type="domain" description="Caspase recruitment" evidence="7">
    <location>
        <begin position="45"/>
        <end position="131"/>
    </location>
</feature>
<dbReference type="InterPro" id="IPR011029">
    <property type="entry name" value="DEATH-like_dom_sf"/>
</dbReference>
<feature type="compositionally biased region" description="Pro residues" evidence="6">
    <location>
        <begin position="237"/>
        <end position="255"/>
    </location>
</feature>
<dbReference type="GO" id="GO:0045087">
    <property type="term" value="P:innate immune response"/>
    <property type="evidence" value="ECO:0007669"/>
    <property type="project" value="UniProtKB-KW"/>
</dbReference>
<organism evidence="8 9">
    <name type="scientific">Channa striata</name>
    <name type="common">Snakehead murrel</name>
    <name type="synonym">Ophicephalus striatus</name>
    <dbReference type="NCBI Taxonomy" id="64152"/>
    <lineage>
        <taxon>Eukaryota</taxon>
        <taxon>Metazoa</taxon>
        <taxon>Chordata</taxon>
        <taxon>Craniata</taxon>
        <taxon>Vertebrata</taxon>
        <taxon>Euteleostomi</taxon>
        <taxon>Actinopterygii</taxon>
        <taxon>Neopterygii</taxon>
        <taxon>Teleostei</taxon>
        <taxon>Neoteleostei</taxon>
        <taxon>Acanthomorphata</taxon>
        <taxon>Anabantaria</taxon>
        <taxon>Anabantiformes</taxon>
        <taxon>Channoidei</taxon>
        <taxon>Channidae</taxon>
        <taxon>Channa</taxon>
    </lineage>
</organism>
<keyword evidence="9" id="KW-1185">Reference proteome</keyword>
<dbReference type="Proteomes" id="UP001187415">
    <property type="component" value="Unassembled WGS sequence"/>
</dbReference>
<keyword evidence="3" id="KW-0399">Innate immunity</keyword>
<accession>A0AA88LYM7</accession>
<dbReference type="AlphaFoldDB" id="A0AA88LYM7"/>
<comment type="caution">
    <text evidence="8">The sequence shown here is derived from an EMBL/GenBank/DDBJ whole genome shotgun (WGS) entry which is preliminary data.</text>
</comment>
<gene>
    <name evidence="8" type="ORF">Q5P01_020926</name>
</gene>
<dbReference type="GO" id="GO:0005737">
    <property type="term" value="C:cytoplasm"/>
    <property type="evidence" value="ECO:0007669"/>
    <property type="project" value="UniProtKB-ARBA"/>
</dbReference>